<feature type="transmembrane region" description="Helical" evidence="6">
    <location>
        <begin position="21"/>
        <end position="41"/>
    </location>
</feature>
<feature type="transmembrane region" description="Helical" evidence="6">
    <location>
        <begin position="333"/>
        <end position="358"/>
    </location>
</feature>
<keyword evidence="2" id="KW-1003">Cell membrane</keyword>
<keyword evidence="3 6" id="KW-0812">Transmembrane</keyword>
<evidence type="ECO:0000256" key="3">
    <source>
        <dbReference type="ARBA" id="ARBA00022692"/>
    </source>
</evidence>
<feature type="transmembrane region" description="Helical" evidence="6">
    <location>
        <begin position="378"/>
        <end position="403"/>
    </location>
</feature>
<dbReference type="Pfam" id="PF02687">
    <property type="entry name" value="FtsX"/>
    <property type="match status" value="2"/>
</dbReference>
<feature type="domain" description="ABC3 transporter permease C-terminal" evidence="7">
    <location>
        <begin position="669"/>
        <end position="783"/>
    </location>
</feature>
<dbReference type="AlphaFoldDB" id="A0AAP2DML0"/>
<dbReference type="Proteomes" id="UP001319200">
    <property type="component" value="Unassembled WGS sequence"/>
</dbReference>
<keyword evidence="5 6" id="KW-0472">Membrane</keyword>
<dbReference type="InterPro" id="IPR050250">
    <property type="entry name" value="Macrolide_Exporter_MacB"/>
</dbReference>
<gene>
    <name evidence="9" type="ORF">KK083_19590</name>
</gene>
<feature type="transmembrane region" description="Helical" evidence="6">
    <location>
        <begin position="753"/>
        <end position="772"/>
    </location>
</feature>
<name>A0AAP2DML0_9BACT</name>
<feature type="domain" description="ABC3 transporter permease C-terminal" evidence="7">
    <location>
        <begin position="289"/>
        <end position="410"/>
    </location>
</feature>
<dbReference type="GO" id="GO:0022857">
    <property type="term" value="F:transmembrane transporter activity"/>
    <property type="evidence" value="ECO:0007669"/>
    <property type="project" value="TreeGrafter"/>
</dbReference>
<feature type="transmembrane region" description="Helical" evidence="6">
    <location>
        <begin position="718"/>
        <end position="741"/>
    </location>
</feature>
<comment type="subcellular location">
    <subcellularLocation>
        <location evidence="1">Cell membrane</location>
        <topology evidence="1">Multi-pass membrane protein</topology>
    </subcellularLocation>
</comment>
<feature type="transmembrane region" description="Helical" evidence="6">
    <location>
        <begin position="283"/>
        <end position="302"/>
    </location>
</feature>
<dbReference type="InterPro" id="IPR025857">
    <property type="entry name" value="MacB_PCD"/>
</dbReference>
<feature type="transmembrane region" description="Helical" evidence="6">
    <location>
        <begin position="424"/>
        <end position="444"/>
    </location>
</feature>
<organism evidence="9 10">
    <name type="scientific">Chryseosolibacter histidini</name>
    <dbReference type="NCBI Taxonomy" id="2782349"/>
    <lineage>
        <taxon>Bacteria</taxon>
        <taxon>Pseudomonadati</taxon>
        <taxon>Bacteroidota</taxon>
        <taxon>Cytophagia</taxon>
        <taxon>Cytophagales</taxon>
        <taxon>Chryseotaleaceae</taxon>
        <taxon>Chryseosolibacter</taxon>
    </lineage>
</organism>
<dbReference type="PANTHER" id="PTHR30572">
    <property type="entry name" value="MEMBRANE COMPONENT OF TRANSPORTER-RELATED"/>
    <property type="match status" value="1"/>
</dbReference>
<feature type="domain" description="MacB-like periplasmic core" evidence="8">
    <location>
        <begin position="20"/>
        <end position="224"/>
    </location>
</feature>
<keyword evidence="4 6" id="KW-1133">Transmembrane helix</keyword>
<dbReference type="RefSeq" id="WP_254166582.1">
    <property type="nucleotide sequence ID" value="NZ_JAHESF010000021.1"/>
</dbReference>
<dbReference type="GO" id="GO:0005886">
    <property type="term" value="C:plasma membrane"/>
    <property type="evidence" value="ECO:0007669"/>
    <property type="project" value="UniProtKB-SubCell"/>
</dbReference>
<feature type="transmembrane region" description="Helical" evidence="6">
    <location>
        <begin position="666"/>
        <end position="690"/>
    </location>
</feature>
<dbReference type="PROSITE" id="PS51257">
    <property type="entry name" value="PROKAR_LIPOPROTEIN"/>
    <property type="match status" value="1"/>
</dbReference>
<evidence type="ECO:0000256" key="2">
    <source>
        <dbReference type="ARBA" id="ARBA00022475"/>
    </source>
</evidence>
<evidence type="ECO:0000256" key="1">
    <source>
        <dbReference type="ARBA" id="ARBA00004651"/>
    </source>
</evidence>
<accession>A0AAP2DML0</accession>
<sequence>MFRSHIRTALRSFRKNSFISVINLSGLSLGLASCLVAGLYIRHELSADRFHHDIDAIYHVSASMRDLNINGTPYPFAEAIEKDLPAITATLRTANEETFVQIGTERFKHDVVLSDPNFLSFFTFSLREGNAAKALTGLKQVVISDEIRQKYFGARNALGEVLRIQLNNEWVDFMVSGVVASPEAYSSISFDFLIPLENRYVNDQAAKSDWSSFYITSFVKVAPGTIGSVREVLPDFSDRHLQRKKNPDGTPSMIFVLRSLADHHLHEGFQGAGLLAGRNIKSLYVFAGVSLIILLLACFNFMNLTSAQASRRAIEVGVRKVVGAGRLQLVRQFLIEALVLSAFAAVLALGLAELVLLACRDMLGVSVSVFDWSHPEVYAGFAIVTIIVGILAGLYPAMILSGLSALKSFKRYLTIGGSNWLTRSVLSLQFGLSVILIVCAVVMWKQHHYMMNKDLGYNKEQVLVISFNSRDTASADFIKTEIKKFAEVVNVTKSSSAFTRGNNITFLEMPGGSRAPIYTISVDDDYLRTMDMKVVLGVPFQEGQAEGSAAIMINETMMKTLNLQDSIGMKLNRSIGWVSNPTIVGVVKDFHHSQLQWQIQPLMFLHNRKLTDTYLMVRLAPRQIVAGRQKIEDVWKRTNADSPFEYFFLDDDINNQYASEARWSRVITVATAMAIFLSMLGLLGLAMFTAERRRKEIGIRKVLGASLRQLVALLSRDYFLLIVIAFAVAAPVAYFIMTSYWLNNFAYRTPVDAIVYVSAFAMVFLMAAIAVGSQTIRAATQNPAETLKEE</sequence>
<evidence type="ECO:0000256" key="5">
    <source>
        <dbReference type="ARBA" id="ARBA00023136"/>
    </source>
</evidence>
<dbReference type="PANTHER" id="PTHR30572:SF18">
    <property type="entry name" value="ABC-TYPE MACROLIDE FAMILY EXPORT SYSTEM PERMEASE COMPONENT 2"/>
    <property type="match status" value="1"/>
</dbReference>
<reference evidence="9 10" key="1">
    <citation type="submission" date="2021-05" db="EMBL/GenBank/DDBJ databases">
        <title>A Polyphasic approach of four new species of the genus Ohtaekwangia: Ohtaekwangia histidinii sp. nov., Ohtaekwangia cretensis sp. nov., Ohtaekwangia indiensis sp. nov., Ohtaekwangia reichenbachii sp. nov. from diverse environment.</title>
        <authorList>
            <person name="Octaviana S."/>
        </authorList>
    </citation>
    <scope>NUCLEOTIDE SEQUENCE [LARGE SCALE GENOMIC DNA]</scope>
    <source>
        <strain evidence="9 10">PWU4</strain>
    </source>
</reference>
<dbReference type="EMBL" id="JAHESF010000021">
    <property type="protein sequence ID" value="MBT1699108.1"/>
    <property type="molecule type" value="Genomic_DNA"/>
</dbReference>
<proteinExistence type="predicted"/>
<evidence type="ECO:0000313" key="9">
    <source>
        <dbReference type="EMBL" id="MBT1699108.1"/>
    </source>
</evidence>
<evidence type="ECO:0000256" key="6">
    <source>
        <dbReference type="SAM" id="Phobius"/>
    </source>
</evidence>
<keyword evidence="10" id="KW-1185">Reference proteome</keyword>
<dbReference type="InterPro" id="IPR003838">
    <property type="entry name" value="ABC3_permease_C"/>
</dbReference>
<evidence type="ECO:0000313" key="10">
    <source>
        <dbReference type="Proteomes" id="UP001319200"/>
    </source>
</evidence>
<evidence type="ECO:0000256" key="4">
    <source>
        <dbReference type="ARBA" id="ARBA00022989"/>
    </source>
</evidence>
<evidence type="ECO:0000259" key="8">
    <source>
        <dbReference type="Pfam" id="PF12704"/>
    </source>
</evidence>
<dbReference type="Pfam" id="PF12704">
    <property type="entry name" value="MacB_PCD"/>
    <property type="match status" value="1"/>
</dbReference>
<protein>
    <submittedName>
        <fullName evidence="9">ABC transporter permease</fullName>
    </submittedName>
</protein>
<evidence type="ECO:0000259" key="7">
    <source>
        <dbReference type="Pfam" id="PF02687"/>
    </source>
</evidence>
<comment type="caution">
    <text evidence="9">The sequence shown here is derived from an EMBL/GenBank/DDBJ whole genome shotgun (WGS) entry which is preliminary data.</text>
</comment>